<gene>
    <name evidence="1" type="ORF">DX908_03155</name>
</gene>
<dbReference type="Gene3D" id="3.30.2010.20">
    <property type="match status" value="1"/>
</dbReference>
<proteinExistence type="predicted"/>
<dbReference type="InterPro" id="IPR038555">
    <property type="entry name" value="Zincin_1_sf"/>
</dbReference>
<dbReference type="InterPro" id="IPR010428">
    <property type="entry name" value="Zincin_1"/>
</dbReference>
<dbReference type="Proteomes" id="UP000264589">
    <property type="component" value="Unassembled WGS sequence"/>
</dbReference>
<keyword evidence="2" id="KW-1185">Reference proteome</keyword>
<protein>
    <recommendedName>
        <fullName evidence="3">Zn-dependent protease</fullName>
    </recommendedName>
</protein>
<reference evidence="1 2" key="1">
    <citation type="submission" date="2018-08" db="EMBL/GenBank/DDBJ databases">
        <title>Parvularcula sp. SM1705, isolated from surface water of the South Sea China.</title>
        <authorList>
            <person name="Sun L."/>
        </authorList>
    </citation>
    <scope>NUCLEOTIDE SEQUENCE [LARGE SCALE GENOMIC DNA]</scope>
    <source>
        <strain evidence="1 2">SM1705</strain>
    </source>
</reference>
<dbReference type="RefSeq" id="WP_116391001.1">
    <property type="nucleotide sequence ID" value="NZ_QUQO01000001.1"/>
</dbReference>
<dbReference type="CDD" id="cd12952">
    <property type="entry name" value="MMP_ACEL2062"/>
    <property type="match status" value="1"/>
</dbReference>
<dbReference type="EMBL" id="QUQO01000001">
    <property type="protein sequence ID" value="RFB04368.1"/>
    <property type="molecule type" value="Genomic_DNA"/>
</dbReference>
<accession>A0A371RFY8</accession>
<dbReference type="AlphaFoldDB" id="A0A371RFY8"/>
<dbReference type="OrthoDB" id="9806895at2"/>
<dbReference type="InParanoid" id="A0A371RFY8"/>
<name>A0A371RFY8_9PROT</name>
<dbReference type="Pfam" id="PF06262">
    <property type="entry name" value="Zincin_1"/>
    <property type="match status" value="1"/>
</dbReference>
<organism evidence="1 2">
    <name type="scientific">Parvularcula marina</name>
    <dbReference type="NCBI Taxonomy" id="2292771"/>
    <lineage>
        <taxon>Bacteria</taxon>
        <taxon>Pseudomonadati</taxon>
        <taxon>Pseudomonadota</taxon>
        <taxon>Alphaproteobacteria</taxon>
        <taxon>Parvularculales</taxon>
        <taxon>Parvularculaceae</taxon>
        <taxon>Parvularcula</taxon>
    </lineage>
</organism>
<sequence>MTDTSPDGFAAVARAAYAALPEAFRQLSADIVIRIADFASDEVLRGHGISSRYGLLGLYHGIDVTQKSGFDTIPHQDMVWLYREPILRFWQEGPDSLEKIIQHVLVHEIGHHFGLSDDDMHELEDEARRDEE</sequence>
<evidence type="ECO:0000313" key="2">
    <source>
        <dbReference type="Proteomes" id="UP000264589"/>
    </source>
</evidence>
<evidence type="ECO:0000313" key="1">
    <source>
        <dbReference type="EMBL" id="RFB04368.1"/>
    </source>
</evidence>
<dbReference type="SUPFAM" id="SSF55486">
    <property type="entry name" value="Metalloproteases ('zincins'), catalytic domain"/>
    <property type="match status" value="1"/>
</dbReference>
<evidence type="ECO:0008006" key="3">
    <source>
        <dbReference type="Google" id="ProtNLM"/>
    </source>
</evidence>
<comment type="caution">
    <text evidence="1">The sequence shown here is derived from an EMBL/GenBank/DDBJ whole genome shotgun (WGS) entry which is preliminary data.</text>
</comment>